<dbReference type="OrthoDB" id="9810135at2"/>
<protein>
    <recommendedName>
        <fullName evidence="9">DNA 3'-5' helicase</fullName>
        <ecNumber evidence="9">5.6.2.4</ecNumber>
    </recommendedName>
    <alternativeName>
        <fullName evidence="10">DNA 3'-5' helicase II</fullName>
    </alternativeName>
</protein>
<dbReference type="SUPFAM" id="SSF52540">
    <property type="entry name" value="P-loop containing nucleoside triphosphate hydrolases"/>
    <property type="match status" value="1"/>
</dbReference>
<dbReference type="InterPro" id="IPR013986">
    <property type="entry name" value="DExx_box_DNA_helicase_dom_sf"/>
</dbReference>
<dbReference type="InterPro" id="IPR027417">
    <property type="entry name" value="P-loop_NTPase"/>
</dbReference>
<dbReference type="Gene3D" id="1.10.10.160">
    <property type="match status" value="1"/>
</dbReference>
<feature type="domain" description="UvrD-like helicase ATP-binding" evidence="13">
    <location>
        <begin position="6"/>
        <end position="291"/>
    </location>
</feature>
<comment type="catalytic activity">
    <reaction evidence="8">
        <text>Couples ATP hydrolysis with the unwinding of duplex DNA by translocating in the 3'-5' direction.</text>
        <dbReference type="EC" id="5.6.2.4"/>
    </reaction>
</comment>
<keyword evidence="2 12" id="KW-0547">Nucleotide-binding</keyword>
<dbReference type="InterPro" id="IPR000212">
    <property type="entry name" value="DNA_helicase_UvrD/REP"/>
</dbReference>
<evidence type="ECO:0000256" key="2">
    <source>
        <dbReference type="ARBA" id="ARBA00022741"/>
    </source>
</evidence>
<comment type="similarity">
    <text evidence="1">Belongs to the helicase family. UvrD subfamily.</text>
</comment>
<dbReference type="GO" id="GO:0000725">
    <property type="term" value="P:recombinational repair"/>
    <property type="evidence" value="ECO:0007669"/>
    <property type="project" value="TreeGrafter"/>
</dbReference>
<comment type="catalytic activity">
    <reaction evidence="11">
        <text>ATP + H2O = ADP + phosphate + H(+)</text>
        <dbReference type="Rhea" id="RHEA:13065"/>
        <dbReference type="ChEBI" id="CHEBI:15377"/>
        <dbReference type="ChEBI" id="CHEBI:15378"/>
        <dbReference type="ChEBI" id="CHEBI:30616"/>
        <dbReference type="ChEBI" id="CHEBI:43474"/>
        <dbReference type="ChEBI" id="CHEBI:456216"/>
        <dbReference type="EC" id="5.6.2.4"/>
    </reaction>
</comment>
<evidence type="ECO:0000259" key="14">
    <source>
        <dbReference type="PROSITE" id="PS51217"/>
    </source>
</evidence>
<dbReference type="Gene3D" id="3.40.50.300">
    <property type="entry name" value="P-loop containing nucleotide triphosphate hydrolases"/>
    <property type="match status" value="2"/>
</dbReference>
<evidence type="ECO:0000256" key="9">
    <source>
        <dbReference type="ARBA" id="ARBA00034808"/>
    </source>
</evidence>
<keyword evidence="4 12" id="KW-0347">Helicase</keyword>
<dbReference type="GO" id="GO:0043138">
    <property type="term" value="F:3'-5' DNA helicase activity"/>
    <property type="evidence" value="ECO:0007669"/>
    <property type="project" value="UniProtKB-EC"/>
</dbReference>
<evidence type="ECO:0000256" key="7">
    <source>
        <dbReference type="ARBA" id="ARBA00023235"/>
    </source>
</evidence>
<dbReference type="Gene3D" id="1.10.486.10">
    <property type="entry name" value="PCRA, domain 4"/>
    <property type="match status" value="1"/>
</dbReference>
<dbReference type="GO" id="GO:0016887">
    <property type="term" value="F:ATP hydrolysis activity"/>
    <property type="evidence" value="ECO:0007669"/>
    <property type="project" value="RHEA"/>
</dbReference>
<keyword evidence="5 12" id="KW-0067">ATP-binding</keyword>
<keyword evidence="16" id="KW-1185">Reference proteome</keyword>
<dbReference type="EC" id="5.6.2.4" evidence="9"/>
<evidence type="ECO:0000256" key="5">
    <source>
        <dbReference type="ARBA" id="ARBA00022840"/>
    </source>
</evidence>
<evidence type="ECO:0000313" key="16">
    <source>
        <dbReference type="Proteomes" id="UP000184480"/>
    </source>
</evidence>
<evidence type="ECO:0000256" key="3">
    <source>
        <dbReference type="ARBA" id="ARBA00022801"/>
    </source>
</evidence>
<evidence type="ECO:0000256" key="10">
    <source>
        <dbReference type="ARBA" id="ARBA00034923"/>
    </source>
</evidence>
<dbReference type="GO" id="GO:0003677">
    <property type="term" value="F:DNA binding"/>
    <property type="evidence" value="ECO:0007669"/>
    <property type="project" value="UniProtKB-KW"/>
</dbReference>
<proteinExistence type="inferred from homology"/>
<organism evidence="15 16">
    <name type="scientific">Dysgonomonas macrotermitis</name>
    <dbReference type="NCBI Taxonomy" id="1346286"/>
    <lineage>
        <taxon>Bacteria</taxon>
        <taxon>Pseudomonadati</taxon>
        <taxon>Bacteroidota</taxon>
        <taxon>Bacteroidia</taxon>
        <taxon>Bacteroidales</taxon>
        <taxon>Dysgonomonadaceae</taxon>
        <taxon>Dysgonomonas</taxon>
    </lineage>
</organism>
<dbReference type="CDD" id="cd17932">
    <property type="entry name" value="DEXQc_UvrD"/>
    <property type="match status" value="1"/>
</dbReference>
<dbReference type="GO" id="GO:0005829">
    <property type="term" value="C:cytosol"/>
    <property type="evidence" value="ECO:0007669"/>
    <property type="project" value="TreeGrafter"/>
</dbReference>
<keyword evidence="7" id="KW-0413">Isomerase</keyword>
<feature type="binding site" evidence="12">
    <location>
        <begin position="27"/>
        <end position="34"/>
    </location>
    <ligand>
        <name>ATP</name>
        <dbReference type="ChEBI" id="CHEBI:30616"/>
    </ligand>
</feature>
<gene>
    <name evidence="15" type="ORF">SAMN05444362_101476</name>
</gene>
<evidence type="ECO:0000256" key="8">
    <source>
        <dbReference type="ARBA" id="ARBA00034617"/>
    </source>
</evidence>
<dbReference type="CDD" id="cd18807">
    <property type="entry name" value="SF1_C_UvrD"/>
    <property type="match status" value="1"/>
</dbReference>
<reference evidence="16" key="1">
    <citation type="submission" date="2016-11" db="EMBL/GenBank/DDBJ databases">
        <authorList>
            <person name="Varghese N."/>
            <person name="Submissions S."/>
        </authorList>
    </citation>
    <scope>NUCLEOTIDE SEQUENCE [LARGE SCALE GENOMIC DNA]</scope>
    <source>
        <strain evidence="16">DSM 27370</strain>
    </source>
</reference>
<evidence type="ECO:0000256" key="1">
    <source>
        <dbReference type="ARBA" id="ARBA00009922"/>
    </source>
</evidence>
<name>A0A1M4U0P2_9BACT</name>
<dbReference type="Pfam" id="PF13361">
    <property type="entry name" value="UvrD_C"/>
    <property type="match status" value="1"/>
</dbReference>
<dbReference type="EMBL" id="FQUC01000001">
    <property type="protein sequence ID" value="SHE50341.1"/>
    <property type="molecule type" value="Genomic_DNA"/>
</dbReference>
<dbReference type="PROSITE" id="PS51198">
    <property type="entry name" value="UVRD_HELICASE_ATP_BIND"/>
    <property type="match status" value="1"/>
</dbReference>
<evidence type="ECO:0000256" key="12">
    <source>
        <dbReference type="PROSITE-ProRule" id="PRU00560"/>
    </source>
</evidence>
<dbReference type="RefSeq" id="WP_062175551.1">
    <property type="nucleotide sequence ID" value="NZ_BBXL01000001.1"/>
</dbReference>
<keyword evidence="6" id="KW-0238">DNA-binding</keyword>
<keyword evidence="3 12" id="KW-0378">Hydrolase</keyword>
<accession>A0A1M4U0P2</accession>
<evidence type="ECO:0000256" key="4">
    <source>
        <dbReference type="ARBA" id="ARBA00022806"/>
    </source>
</evidence>
<dbReference type="AlphaFoldDB" id="A0A1M4U0P2"/>
<dbReference type="STRING" id="1346286.SAMN05444362_101476"/>
<dbReference type="PANTHER" id="PTHR11070">
    <property type="entry name" value="UVRD / RECB / PCRA DNA HELICASE FAMILY MEMBER"/>
    <property type="match status" value="1"/>
</dbReference>
<evidence type="ECO:0000313" key="15">
    <source>
        <dbReference type="EMBL" id="SHE50341.1"/>
    </source>
</evidence>
<dbReference type="PROSITE" id="PS51217">
    <property type="entry name" value="UVRD_HELICASE_CTER"/>
    <property type="match status" value="1"/>
</dbReference>
<dbReference type="InterPro" id="IPR014016">
    <property type="entry name" value="UvrD-like_ATP-bd"/>
</dbReference>
<dbReference type="GO" id="GO:0005524">
    <property type="term" value="F:ATP binding"/>
    <property type="evidence" value="ECO:0007669"/>
    <property type="project" value="UniProtKB-UniRule"/>
</dbReference>
<dbReference type="InterPro" id="IPR014017">
    <property type="entry name" value="DNA_helicase_UvrD-like_C"/>
</dbReference>
<sequence>MEQLLQQLNKSQGEAVQFIDGPSLVIAGAGSGKTRVLTYKIAYLLKQDLPAQHILALTFTNKAAREMRSRVSELVGENIARRLWMGTFHSVFSRILRTEAERIGFTSNFTIFDSADSRNLIKTIIKELQLDDKVYKPARIQSMISNAKNALVSPTAYAQSKEMLEYDMKAKVPQVKDIYKIYCNRLHAANTMDFDDLLYYTNRLFRDHPDVLAGYQNRFQYILVDEYQDTNFAQYLVVKQLADIHHRVCVVGDDAQSIYSFRGANIDNILNFKSNYPEARIFKLEQNYRSTQNIVNAANSLIKQNKGQIQKNVFSENAVGEKIEVASAFSDFEEGVIVANKIQDLRRSEDASYSDFVILYRTNAQSRVFEESLRKKNIPYRIYGGLSFYQRKEIKDVIAYFRMVVNPKDEEAFKRIINYPTRGIGATTVGKVTDTAQLHNISLWEVINDPLKYNLNVNAGTAKKLKDFHLLIDSFAQELPVATAYEIATKIVKESGIAREAYQDQTPEGMSRQENLQELLGGIHEFCESRIEEGESRVGLIDFLSEVSLLSDQDTDKEEEKEKVTMMTIHASKGLEFKNVFIVGLEEDLFPSSMAKSEPRGLEEERRLFYVAITRAENFCMLTYAKSRFRNGQTNSCHPSRFLRDIDKEYLKANTGVIEGGQGGEYSQYSQGGFWDTVRRNREEREELKETVRKETSIFEKPEFPQETAFPSRTNFVNVKNAQPKNPVNNNIGDIQVGATIKHERFGIGKIVSLDGDAASRKATVEFENAGTKQLLLKFARFEIIG</sequence>
<dbReference type="Proteomes" id="UP000184480">
    <property type="component" value="Unassembled WGS sequence"/>
</dbReference>
<evidence type="ECO:0000256" key="11">
    <source>
        <dbReference type="ARBA" id="ARBA00048988"/>
    </source>
</evidence>
<dbReference type="PANTHER" id="PTHR11070:SF2">
    <property type="entry name" value="ATP-DEPENDENT DNA HELICASE SRS2"/>
    <property type="match status" value="1"/>
</dbReference>
<dbReference type="Pfam" id="PF00580">
    <property type="entry name" value="UvrD-helicase"/>
    <property type="match status" value="1"/>
</dbReference>
<feature type="domain" description="UvrD-like helicase C-terminal" evidence="14">
    <location>
        <begin position="292"/>
        <end position="574"/>
    </location>
</feature>
<dbReference type="GO" id="GO:0033202">
    <property type="term" value="C:DNA helicase complex"/>
    <property type="evidence" value="ECO:0007669"/>
    <property type="project" value="TreeGrafter"/>
</dbReference>
<evidence type="ECO:0000259" key="13">
    <source>
        <dbReference type="PROSITE" id="PS51198"/>
    </source>
</evidence>
<evidence type="ECO:0000256" key="6">
    <source>
        <dbReference type="ARBA" id="ARBA00023125"/>
    </source>
</evidence>
<dbReference type="Pfam" id="PF21196">
    <property type="entry name" value="PcrA_UvrD_tudor"/>
    <property type="match status" value="1"/>
</dbReference>